<organism evidence="13">
    <name type="scientific">Nippostrongylus brasiliensis</name>
    <name type="common">Rat hookworm</name>
    <dbReference type="NCBI Taxonomy" id="27835"/>
    <lineage>
        <taxon>Eukaryota</taxon>
        <taxon>Metazoa</taxon>
        <taxon>Ecdysozoa</taxon>
        <taxon>Nematoda</taxon>
        <taxon>Chromadorea</taxon>
        <taxon>Rhabditida</taxon>
        <taxon>Rhabditina</taxon>
        <taxon>Rhabditomorpha</taxon>
        <taxon>Strongyloidea</taxon>
        <taxon>Heligmosomidae</taxon>
        <taxon>Nippostrongylus</taxon>
    </lineage>
</organism>
<dbReference type="AlphaFoldDB" id="A0A0N4XFB5"/>
<reference evidence="13" key="1">
    <citation type="submission" date="2017-02" db="UniProtKB">
        <authorList>
            <consortium name="WormBaseParasite"/>
        </authorList>
    </citation>
    <scope>IDENTIFICATION</scope>
</reference>
<dbReference type="Gene3D" id="1.50.40.10">
    <property type="entry name" value="Mitochondrial carrier domain"/>
    <property type="match status" value="1"/>
</dbReference>
<dbReference type="PROSITE" id="PS50920">
    <property type="entry name" value="SOLCAR"/>
    <property type="match status" value="1"/>
</dbReference>
<dbReference type="Proteomes" id="UP000271162">
    <property type="component" value="Unassembled WGS sequence"/>
</dbReference>
<dbReference type="PANTHER" id="PTHR10780">
    <property type="entry name" value="MITOCHONDRIAL CARRIER HOMOLOG"/>
    <property type="match status" value="1"/>
</dbReference>
<accession>A0A0N4XFB5</accession>
<name>A0A0N4XFB5_NIPBR</name>
<dbReference type="Pfam" id="PF00153">
    <property type="entry name" value="Mito_carr"/>
    <property type="match status" value="1"/>
</dbReference>
<evidence type="ECO:0000256" key="7">
    <source>
        <dbReference type="ARBA" id="ARBA00023128"/>
    </source>
</evidence>
<evidence type="ECO:0000313" key="12">
    <source>
        <dbReference type="Proteomes" id="UP000271162"/>
    </source>
</evidence>
<dbReference type="EMBL" id="UYSL01000862">
    <property type="protein sequence ID" value="VDL64529.1"/>
    <property type="molecule type" value="Genomic_DNA"/>
</dbReference>
<dbReference type="PANTHER" id="PTHR10780:SF18">
    <property type="entry name" value="LD43650P"/>
    <property type="match status" value="1"/>
</dbReference>
<keyword evidence="4" id="KW-0677">Repeat</keyword>
<evidence type="ECO:0000256" key="1">
    <source>
        <dbReference type="ARBA" id="ARBA00004374"/>
    </source>
</evidence>
<keyword evidence="3 9" id="KW-0812">Transmembrane</keyword>
<evidence type="ECO:0000256" key="2">
    <source>
        <dbReference type="ARBA" id="ARBA00006375"/>
    </source>
</evidence>
<dbReference type="GO" id="GO:0005741">
    <property type="term" value="C:mitochondrial outer membrane"/>
    <property type="evidence" value="ECO:0007669"/>
    <property type="project" value="UniProtKB-SubCell"/>
</dbReference>
<evidence type="ECO:0000256" key="10">
    <source>
        <dbReference type="RuleBase" id="RU000488"/>
    </source>
</evidence>
<keyword evidence="10" id="KW-0813">Transport</keyword>
<evidence type="ECO:0000256" key="5">
    <source>
        <dbReference type="ARBA" id="ARBA00022787"/>
    </source>
</evidence>
<comment type="similarity">
    <text evidence="2 10">Belongs to the mitochondrial carrier (TC 2.A.29) family.</text>
</comment>
<dbReference type="STRING" id="27835.A0A0N4XFB5"/>
<comment type="subcellular location">
    <subcellularLocation>
        <location evidence="1">Mitochondrion outer membrane</location>
        <topology evidence="1">Multi-pass membrane protein</topology>
    </subcellularLocation>
</comment>
<dbReference type="InterPro" id="IPR018108">
    <property type="entry name" value="MCP_transmembrane"/>
</dbReference>
<evidence type="ECO:0000313" key="11">
    <source>
        <dbReference type="EMBL" id="VDL64529.1"/>
    </source>
</evidence>
<keyword evidence="6" id="KW-1133">Transmembrane helix</keyword>
<evidence type="ECO:0000256" key="6">
    <source>
        <dbReference type="ARBA" id="ARBA00022989"/>
    </source>
</evidence>
<evidence type="ECO:0000256" key="8">
    <source>
        <dbReference type="ARBA" id="ARBA00023136"/>
    </source>
</evidence>
<protein>
    <submittedName>
        <fullName evidence="13">Mitochondrial carrier protein</fullName>
    </submittedName>
</protein>
<gene>
    <name evidence="11" type="ORF">NBR_LOCUS1218</name>
</gene>
<proteinExistence type="inferred from homology"/>
<dbReference type="OMA" id="TSHEMVM"/>
<evidence type="ECO:0000256" key="4">
    <source>
        <dbReference type="ARBA" id="ARBA00022737"/>
    </source>
</evidence>
<evidence type="ECO:0000313" key="13">
    <source>
        <dbReference type="WBParaSite" id="NBR_0000121701-mRNA-1"/>
    </source>
</evidence>
<feature type="repeat" description="Solcar" evidence="9">
    <location>
        <begin position="170"/>
        <end position="258"/>
    </location>
</feature>
<dbReference type="WBParaSite" id="NBR_0000121701-mRNA-1">
    <property type="protein sequence ID" value="NBR_0000121701-mRNA-1"/>
    <property type="gene ID" value="NBR_0000121701"/>
</dbReference>
<keyword evidence="5" id="KW-1000">Mitochondrion outer membrane</keyword>
<keyword evidence="8 9" id="KW-0472">Membrane</keyword>
<evidence type="ECO:0000256" key="3">
    <source>
        <dbReference type="ARBA" id="ARBA00022692"/>
    </source>
</evidence>
<keyword evidence="12" id="KW-1185">Reference proteome</keyword>
<evidence type="ECO:0000256" key="9">
    <source>
        <dbReference type="PROSITE-ProRule" id="PRU00282"/>
    </source>
</evidence>
<keyword evidence="7" id="KW-0496">Mitochondrion</keyword>
<dbReference type="InterPro" id="IPR023395">
    <property type="entry name" value="MCP_dom_sf"/>
</dbReference>
<dbReference type="SUPFAM" id="SSF103506">
    <property type="entry name" value="Mitochondrial carrier"/>
    <property type="match status" value="1"/>
</dbReference>
<reference evidence="11 12" key="2">
    <citation type="submission" date="2018-11" db="EMBL/GenBank/DDBJ databases">
        <authorList>
            <consortium name="Pathogen Informatics"/>
        </authorList>
    </citation>
    <scope>NUCLEOTIDE SEQUENCE [LARGE SCALE GENOMIC DNA]</scope>
</reference>
<sequence>MILFYAVFRCVIVSYQKSFSSNYCTTTSTYQVMAQRDQFLGLNEEEEAVAKNIAARVVISGITYPLTCVKTLNMLGHEPFPLSTGKTLIVAGRNAYFLPNTFSYAKQLAHARGLGVLFTGIDSAICSLIVQGITSYKTKKYIDTYYPELGGKPENESAEERDLTDHQSFKRHLRGAIRESVVRIATVTIARPLTVVMVRQIAQIIGRESKYGGVVSSVRLIGIEEGPAGLFSGLVPQIAGEVIVVFGAAALMFAAERAIVMSGMYEKRGQTSAKEVEDIRKFSNFAIPFVMNSFGYPYQVVSTVMAVMGSGLAVSFLPYTPSFVDWHSAWDYLSPHGLKRGARMFLREQTGAVTVGPDQQLYASNKHFA</sequence>